<evidence type="ECO:0000259" key="4">
    <source>
        <dbReference type="Pfam" id="PF00150"/>
    </source>
</evidence>
<dbReference type="EMBL" id="CP035913">
    <property type="protein sequence ID" value="QBE61870.1"/>
    <property type="molecule type" value="Genomic_DNA"/>
</dbReference>
<reference evidence="5 6" key="1">
    <citation type="submission" date="2019-02" db="EMBL/GenBank/DDBJ databases">
        <title>Draft Genome Sequences of Six Type Strains of the Genus Massilia.</title>
        <authorList>
            <person name="Miess H."/>
            <person name="Frediansyhah A."/>
            <person name="Gross H."/>
        </authorList>
    </citation>
    <scope>NUCLEOTIDE SEQUENCE [LARGE SCALE GENOMIC DNA]</scope>
    <source>
        <strain evidence="5 6">DSM 17473</strain>
    </source>
</reference>
<dbReference type="KEGG" id="plue:EWM63_01710"/>
<keyword evidence="6" id="KW-1185">Reference proteome</keyword>
<dbReference type="Gene3D" id="3.20.20.80">
    <property type="entry name" value="Glycosidases"/>
    <property type="match status" value="1"/>
</dbReference>
<dbReference type="InterPro" id="IPR017853">
    <property type="entry name" value="GH"/>
</dbReference>
<keyword evidence="1 3" id="KW-0378">Hydrolase</keyword>
<dbReference type="SUPFAM" id="SSF51445">
    <property type="entry name" value="(Trans)glycosidases"/>
    <property type="match status" value="1"/>
</dbReference>
<dbReference type="AlphaFoldDB" id="A0A4P6KSM6"/>
<gene>
    <name evidence="5" type="ORF">EWM63_01710</name>
</gene>
<dbReference type="RefSeq" id="WP_130185007.1">
    <property type="nucleotide sequence ID" value="NZ_CP035913.1"/>
</dbReference>
<evidence type="ECO:0000256" key="3">
    <source>
        <dbReference type="RuleBase" id="RU361153"/>
    </source>
</evidence>
<dbReference type="NCBIfam" id="TIGR01409">
    <property type="entry name" value="TAT_signal_seq"/>
    <property type="match status" value="1"/>
</dbReference>
<evidence type="ECO:0000256" key="2">
    <source>
        <dbReference type="ARBA" id="ARBA00023295"/>
    </source>
</evidence>
<dbReference type="GO" id="GO:0000272">
    <property type="term" value="P:polysaccharide catabolic process"/>
    <property type="evidence" value="ECO:0007669"/>
    <property type="project" value="InterPro"/>
</dbReference>
<dbReference type="InterPro" id="IPR006311">
    <property type="entry name" value="TAT_signal"/>
</dbReference>
<feature type="domain" description="Glycoside hydrolase family 5" evidence="4">
    <location>
        <begin position="73"/>
        <end position="329"/>
    </location>
</feature>
<dbReference type="Pfam" id="PF00150">
    <property type="entry name" value="Cellulase"/>
    <property type="match status" value="1"/>
</dbReference>
<evidence type="ECO:0000313" key="6">
    <source>
        <dbReference type="Proteomes" id="UP000290637"/>
    </source>
</evidence>
<dbReference type="PROSITE" id="PS51318">
    <property type="entry name" value="TAT"/>
    <property type="match status" value="1"/>
</dbReference>
<dbReference type="InterPro" id="IPR001547">
    <property type="entry name" value="Glyco_hydro_5"/>
</dbReference>
<proteinExistence type="inferred from homology"/>
<organism evidence="5 6">
    <name type="scientific">Pseudoduganella lutea</name>
    <dbReference type="NCBI Taxonomy" id="321985"/>
    <lineage>
        <taxon>Bacteria</taxon>
        <taxon>Pseudomonadati</taxon>
        <taxon>Pseudomonadota</taxon>
        <taxon>Betaproteobacteria</taxon>
        <taxon>Burkholderiales</taxon>
        <taxon>Oxalobacteraceae</taxon>
        <taxon>Telluria group</taxon>
        <taxon>Pseudoduganella</taxon>
    </lineage>
</organism>
<protein>
    <submittedName>
        <fullName evidence="5">Twin-arginine translocation signal domain-containing protein</fullName>
    </submittedName>
</protein>
<keyword evidence="2 3" id="KW-0326">Glycosidase</keyword>
<evidence type="ECO:0000313" key="5">
    <source>
        <dbReference type="EMBL" id="QBE61870.1"/>
    </source>
</evidence>
<sequence length="412" mass="46784">MHPNDPHGGSRRDFLKTGSLAAALGAIGGADALAAPTPGYRGNKPSLQHHRFGLNYVPSKNWYFSFNDWKIADIREDMARMAELGIDHLRVMVVWPWFQTNPKTVSTAHLDRFDQLMQAAAAENLDVMPTIYTGWLSGFRFDPVFYHKEPFYTSLQWARAQSVYLQALAARMRHHPNFMGFDIGNEINVQWSDKIAQGDAWMRRVFQEMHALAPGKVHVNGVDNSPWFKEDTFSREALIATQPIVALHCWPFWTGAGKLGGPLDKPYTHLPAAMAALVRSHARDPAKPVWIQEFGVCNVEMPEKDIPRYLEVAVEAALEEGVNWFTWWASHDVSRQYEFHPFEYDLGLLDTSNRMKPAAHVYRRLAERWRGKPVKPARTPAAPPAVRNDDATWAWLTAHMGYRARPASGQQS</sequence>
<evidence type="ECO:0000256" key="1">
    <source>
        <dbReference type="ARBA" id="ARBA00022801"/>
    </source>
</evidence>
<accession>A0A4P6KSM6</accession>
<dbReference type="Proteomes" id="UP000290637">
    <property type="component" value="Chromosome"/>
</dbReference>
<dbReference type="OrthoDB" id="9800974at2"/>
<dbReference type="InterPro" id="IPR019546">
    <property type="entry name" value="TAT_signal_bac_arc"/>
</dbReference>
<comment type="similarity">
    <text evidence="3">Belongs to the glycosyl hydrolase 5 (cellulase A) family.</text>
</comment>
<name>A0A4P6KSM6_9BURK</name>
<dbReference type="GO" id="GO:0004553">
    <property type="term" value="F:hydrolase activity, hydrolyzing O-glycosyl compounds"/>
    <property type="evidence" value="ECO:0007669"/>
    <property type="project" value="InterPro"/>
</dbReference>